<name>A0A0Q3QJC2_9BACI</name>
<evidence type="ECO:0000313" key="3">
    <source>
        <dbReference type="EMBL" id="KQL17686.1"/>
    </source>
</evidence>
<comment type="caution">
    <text evidence="3">The sequence shown here is derived from an EMBL/GenBank/DDBJ whole genome shotgun (WGS) entry which is preliminary data.</text>
</comment>
<dbReference type="InterPro" id="IPR018392">
    <property type="entry name" value="LysM"/>
</dbReference>
<dbReference type="PROSITE" id="PS51782">
    <property type="entry name" value="LYSM"/>
    <property type="match status" value="1"/>
</dbReference>
<dbReference type="PANTHER" id="PTHR34700:SF4">
    <property type="entry name" value="PHAGE-LIKE ELEMENT PBSX PROTEIN XKDP"/>
    <property type="match status" value="1"/>
</dbReference>
<proteinExistence type="predicted"/>
<dbReference type="EMBL" id="LJIX01000006">
    <property type="protein sequence ID" value="KQL17686.1"/>
    <property type="molecule type" value="Genomic_DNA"/>
</dbReference>
<sequence>MAYSFLFDDLLFPITPSKLDMKIKNNNSTITLINEGEVNLLKKAGLTEVSFEVLLPNVKYPFAVYPDGFQPATFYLDKLEKLKTENKPFQFIVSRLKPSGDLLFDNDMKVSLEEYTIKESVDHGLDVVVSIQLKQYREYGTKIVEIKKPTAKSKPVAKTIKPRPTTNAPPPPKSYKVVKGDTLWALCKKYYGKVTKKMTDELAAKNDIKNPDLIFPGQVIKL</sequence>
<dbReference type="PANTHER" id="PTHR34700">
    <property type="entry name" value="POTASSIUM BINDING PROTEIN KBP"/>
    <property type="match status" value="1"/>
</dbReference>
<evidence type="ECO:0000256" key="1">
    <source>
        <dbReference type="SAM" id="MobiDB-lite"/>
    </source>
</evidence>
<dbReference type="InterPro" id="IPR052196">
    <property type="entry name" value="Bact_Kbp"/>
</dbReference>
<dbReference type="CDD" id="cd00118">
    <property type="entry name" value="LysM"/>
    <property type="match status" value="1"/>
</dbReference>
<dbReference type="Proteomes" id="UP000050996">
    <property type="component" value="Unassembled WGS sequence"/>
</dbReference>
<protein>
    <submittedName>
        <fullName evidence="3">Peptidoglycan-binding protein</fullName>
    </submittedName>
</protein>
<dbReference type="STRING" id="1637975.AN957_03040"/>
<dbReference type="RefSeq" id="WP_056682197.1">
    <property type="nucleotide sequence ID" value="NZ_LJIX01000006.1"/>
</dbReference>
<feature type="domain" description="LysM" evidence="2">
    <location>
        <begin position="173"/>
        <end position="222"/>
    </location>
</feature>
<evidence type="ECO:0000313" key="4">
    <source>
        <dbReference type="Proteomes" id="UP000050996"/>
    </source>
</evidence>
<dbReference type="SUPFAM" id="SSF54106">
    <property type="entry name" value="LysM domain"/>
    <property type="match status" value="1"/>
</dbReference>
<keyword evidence="4" id="KW-1185">Reference proteome</keyword>
<dbReference type="AlphaFoldDB" id="A0A0Q3QJC2"/>
<accession>A0A0Q3QJC2</accession>
<feature type="region of interest" description="Disordered" evidence="1">
    <location>
        <begin position="154"/>
        <end position="174"/>
    </location>
</feature>
<organism evidence="3 4">
    <name type="scientific">Cytobacillus solani</name>
    <dbReference type="NCBI Taxonomy" id="1637975"/>
    <lineage>
        <taxon>Bacteria</taxon>
        <taxon>Bacillati</taxon>
        <taxon>Bacillota</taxon>
        <taxon>Bacilli</taxon>
        <taxon>Bacillales</taxon>
        <taxon>Bacillaceae</taxon>
        <taxon>Cytobacillus</taxon>
    </lineage>
</organism>
<evidence type="ECO:0000259" key="2">
    <source>
        <dbReference type="PROSITE" id="PS51782"/>
    </source>
</evidence>
<reference evidence="3 4" key="1">
    <citation type="submission" date="2015-09" db="EMBL/GenBank/DDBJ databases">
        <title>Genome sequencing project for genomic taxonomy and phylogenomics of Bacillus-like bacteria.</title>
        <authorList>
            <person name="Liu B."/>
            <person name="Wang J."/>
            <person name="Zhu Y."/>
            <person name="Liu G."/>
            <person name="Chen Q."/>
            <person name="Chen Z."/>
            <person name="Lan J."/>
            <person name="Che J."/>
            <person name="Ge C."/>
            <person name="Shi H."/>
            <person name="Pan Z."/>
            <person name="Liu X."/>
        </authorList>
    </citation>
    <scope>NUCLEOTIDE SEQUENCE [LARGE SCALE GENOMIC DNA]</scope>
    <source>
        <strain evidence="3 4">FJAT-18043</strain>
    </source>
</reference>
<dbReference type="SMART" id="SM00257">
    <property type="entry name" value="LysM"/>
    <property type="match status" value="1"/>
</dbReference>
<gene>
    <name evidence="3" type="ORF">AN957_03040</name>
</gene>
<dbReference type="Pfam" id="PF01476">
    <property type="entry name" value="LysM"/>
    <property type="match status" value="1"/>
</dbReference>
<dbReference type="PATRIC" id="fig|1637975.4.peg.271"/>
<dbReference type="InterPro" id="IPR036779">
    <property type="entry name" value="LysM_dom_sf"/>
</dbReference>
<dbReference type="Gene3D" id="3.10.350.10">
    <property type="entry name" value="LysM domain"/>
    <property type="match status" value="1"/>
</dbReference>